<comment type="caution">
    <text evidence="1">The sequence shown here is derived from an EMBL/GenBank/DDBJ whole genome shotgun (WGS) entry which is preliminary data.</text>
</comment>
<evidence type="ECO:0008006" key="4">
    <source>
        <dbReference type="Google" id="ProtNLM"/>
    </source>
</evidence>
<dbReference type="EMBL" id="BAAFRS010000327">
    <property type="protein sequence ID" value="GAB1227207.1"/>
    <property type="molecule type" value="Genomic_DNA"/>
</dbReference>
<dbReference type="EMBL" id="BAAFRS010000304">
    <property type="protein sequence ID" value="GAB1226714.1"/>
    <property type="molecule type" value="Genomic_DNA"/>
</dbReference>
<organism evidence="1 3">
    <name type="scientific">Entamoeba nuttalli</name>
    <dbReference type="NCBI Taxonomy" id="412467"/>
    <lineage>
        <taxon>Eukaryota</taxon>
        <taxon>Amoebozoa</taxon>
        <taxon>Evosea</taxon>
        <taxon>Archamoebae</taxon>
        <taxon>Mastigamoebida</taxon>
        <taxon>Entamoebidae</taxon>
        <taxon>Entamoeba</taxon>
    </lineage>
</organism>
<keyword evidence="3" id="KW-1185">Reference proteome</keyword>
<evidence type="ECO:0000313" key="2">
    <source>
        <dbReference type="EMBL" id="GAB1227207.1"/>
    </source>
</evidence>
<evidence type="ECO:0000313" key="3">
    <source>
        <dbReference type="Proteomes" id="UP001628156"/>
    </source>
</evidence>
<reference evidence="1" key="2">
    <citation type="submission" date="2024-08" db="EMBL/GenBank/DDBJ databases">
        <title>Draft genome assembly of Entamoeba nuttalli using a combination of long-read and short-read sequencing data.</title>
        <authorList>
            <person name="Tanaka M."/>
            <person name="Tachibana H."/>
        </authorList>
    </citation>
    <scope>NUCLEOTIDE SEQUENCE</scope>
    <source>
        <strain evidence="1">P19-061405</strain>
    </source>
</reference>
<gene>
    <name evidence="1" type="ORF">ENUP19_0304G0002</name>
    <name evidence="2" type="ORF">ENUP19_0327G0038</name>
</gene>
<reference evidence="1 3" key="1">
    <citation type="journal article" date="2019" name="PLoS Negl. Trop. Dis.">
        <title>Whole genome sequencing of Entamoeba nuttalli reveals mammalian host-related molecular signatures and a novel octapeptide-repeat surface protein.</title>
        <authorList>
            <person name="Tanaka M."/>
            <person name="Makiuchi T."/>
            <person name="Komiyama T."/>
            <person name="Shiina T."/>
            <person name="Osaki K."/>
            <person name="Tachibana H."/>
        </authorList>
    </citation>
    <scope>NUCLEOTIDE SEQUENCE [LARGE SCALE GENOMIC DNA]</scope>
    <source>
        <strain evidence="1 3">P19-061405</strain>
    </source>
</reference>
<dbReference type="Proteomes" id="UP001628156">
    <property type="component" value="Unassembled WGS sequence"/>
</dbReference>
<protein>
    <recommendedName>
        <fullName evidence="4">CopG family transcriptional regulator</fullName>
    </recommendedName>
</protein>
<proteinExistence type="predicted"/>
<accession>A0ABQ0DV28</accession>
<sequence length="92" mass="10913">MNLTCFEPVSVIFDGNIFIQEPINERTKTKDVTKNIIKSQIMDKKFPKIRISLESLEELKKIRRDTQCKSYCEVVEFLIDYYIQSKLTEDCK</sequence>
<name>A0ABQ0DV28_9EUKA</name>
<evidence type="ECO:0000313" key="1">
    <source>
        <dbReference type="EMBL" id="GAB1226714.1"/>
    </source>
</evidence>